<gene>
    <name evidence="7" type="primary">SLC1</name>
    <name evidence="7" type="ORF">H2200_008367</name>
</gene>
<comment type="domain">
    <text evidence="4">The HXXXXD motif is essential for acyltransferase activity and may constitute the binding site for the phosphate moiety of the glycerol-3-phosphate.</text>
</comment>
<evidence type="ECO:0000256" key="2">
    <source>
        <dbReference type="ARBA" id="ARBA00022679"/>
    </source>
</evidence>
<dbReference type="CDD" id="cd07989">
    <property type="entry name" value="LPLAT_AGPAT-like"/>
    <property type="match status" value="1"/>
</dbReference>
<feature type="transmembrane region" description="Helical" evidence="5">
    <location>
        <begin position="7"/>
        <end position="29"/>
    </location>
</feature>
<keyword evidence="4" id="KW-0594">Phospholipid biosynthesis</keyword>
<evidence type="ECO:0000256" key="3">
    <source>
        <dbReference type="ARBA" id="ARBA00023315"/>
    </source>
</evidence>
<feature type="transmembrane region" description="Helical" evidence="5">
    <location>
        <begin position="35"/>
        <end position="63"/>
    </location>
</feature>
<proteinExistence type="inferred from homology"/>
<dbReference type="SMART" id="SM00563">
    <property type="entry name" value="PlsC"/>
    <property type="match status" value="1"/>
</dbReference>
<organism evidence="7 8">
    <name type="scientific">Cladophialophora chaetospira</name>
    <dbReference type="NCBI Taxonomy" id="386627"/>
    <lineage>
        <taxon>Eukaryota</taxon>
        <taxon>Fungi</taxon>
        <taxon>Dikarya</taxon>
        <taxon>Ascomycota</taxon>
        <taxon>Pezizomycotina</taxon>
        <taxon>Eurotiomycetes</taxon>
        <taxon>Chaetothyriomycetidae</taxon>
        <taxon>Chaetothyriales</taxon>
        <taxon>Herpotrichiellaceae</taxon>
        <taxon>Cladophialophora</taxon>
    </lineage>
</organism>
<dbReference type="EC" id="2.3.1.51" evidence="4"/>
<comment type="caution">
    <text evidence="7">The sequence shown here is derived from an EMBL/GenBank/DDBJ whole genome shotgun (WGS) entry which is preliminary data.</text>
</comment>
<dbReference type="PANTHER" id="PTHR10434">
    <property type="entry name" value="1-ACYL-SN-GLYCEROL-3-PHOSPHATE ACYLTRANSFERASE"/>
    <property type="match status" value="1"/>
</dbReference>
<evidence type="ECO:0000256" key="4">
    <source>
        <dbReference type="RuleBase" id="RU361267"/>
    </source>
</evidence>
<evidence type="ECO:0000256" key="1">
    <source>
        <dbReference type="ARBA" id="ARBA00008655"/>
    </source>
</evidence>
<dbReference type="GO" id="GO:0005783">
    <property type="term" value="C:endoplasmic reticulum"/>
    <property type="evidence" value="ECO:0007669"/>
    <property type="project" value="TreeGrafter"/>
</dbReference>
<keyword evidence="3 4" id="KW-0012">Acyltransferase</keyword>
<keyword evidence="4" id="KW-0444">Lipid biosynthesis</keyword>
<keyword evidence="5" id="KW-0812">Transmembrane</keyword>
<dbReference type="GO" id="GO:0003841">
    <property type="term" value="F:1-acylglycerol-3-phosphate O-acyltransferase activity"/>
    <property type="evidence" value="ECO:0007669"/>
    <property type="project" value="UniProtKB-UniRule"/>
</dbReference>
<reference evidence="7" key="1">
    <citation type="submission" date="2022-10" db="EMBL/GenBank/DDBJ databases">
        <title>Culturing micro-colonial fungi from biological soil crusts in the Mojave desert and describing Neophaeococcomyces mojavensis, and introducing the new genera and species Taxawa tesnikishii.</title>
        <authorList>
            <person name="Kurbessoian T."/>
            <person name="Stajich J.E."/>
        </authorList>
    </citation>
    <scope>NUCLEOTIDE SEQUENCE</scope>
    <source>
        <strain evidence="7">TK_41</strain>
    </source>
</reference>
<evidence type="ECO:0000313" key="8">
    <source>
        <dbReference type="Proteomes" id="UP001172673"/>
    </source>
</evidence>
<keyword evidence="5" id="KW-1133">Transmembrane helix</keyword>
<evidence type="ECO:0000313" key="7">
    <source>
        <dbReference type="EMBL" id="KAJ9607294.1"/>
    </source>
</evidence>
<feature type="domain" description="Phospholipid/glycerol acyltransferase" evidence="6">
    <location>
        <begin position="109"/>
        <end position="226"/>
    </location>
</feature>
<dbReference type="GO" id="GO:0006654">
    <property type="term" value="P:phosphatidic acid biosynthetic process"/>
    <property type="evidence" value="ECO:0007669"/>
    <property type="project" value="TreeGrafter"/>
</dbReference>
<dbReference type="InterPro" id="IPR002123">
    <property type="entry name" value="Plipid/glycerol_acylTrfase"/>
</dbReference>
<keyword evidence="2 4" id="KW-0808">Transferase</keyword>
<name>A0AA38X5R2_9EURO</name>
<dbReference type="InterPro" id="IPR004552">
    <property type="entry name" value="AGP_acyltrans"/>
</dbReference>
<dbReference type="Pfam" id="PF01553">
    <property type="entry name" value="Acyltransferase"/>
    <property type="match status" value="1"/>
</dbReference>
<keyword evidence="8" id="KW-1185">Reference proteome</keyword>
<dbReference type="AlphaFoldDB" id="A0AA38X5R2"/>
<keyword evidence="4" id="KW-0443">Lipid metabolism</keyword>
<comment type="catalytic activity">
    <reaction evidence="4">
        <text>a 1-acyl-sn-glycero-3-phosphate + an acyl-CoA = a 1,2-diacyl-sn-glycero-3-phosphate + CoA</text>
        <dbReference type="Rhea" id="RHEA:19709"/>
        <dbReference type="ChEBI" id="CHEBI:57287"/>
        <dbReference type="ChEBI" id="CHEBI:57970"/>
        <dbReference type="ChEBI" id="CHEBI:58342"/>
        <dbReference type="ChEBI" id="CHEBI:58608"/>
        <dbReference type="EC" id="2.3.1.51"/>
    </reaction>
</comment>
<sequence>MFFLLRWTVYFLSFYFLTMLSLFALHTYLPKPPQIFGFIARSMAAYITLIICAAYGTIASAILKPLGLHYKYAQWTTAKAFKHLGKYTMGVEFEIIDDGEQILNNTRPAVFVINHQTELDVLLLGWIWPLYCSVTAKKSLRNIPFLGWYMTLSGTVYIDRVDRSAARKAFEGAAMTMREKRQSVAIFPEGTRSYSIEPMLLPFKKGAFHLAVQGGVDIVPVVAENYSAVLSPKARRFNSGTIRVKVLDPISTKGLTSTDVDKLTQDTREKMLNAITSMAQDSKSQSSLSRKKDS</sequence>
<dbReference type="NCBIfam" id="TIGR00530">
    <property type="entry name" value="AGP_acyltrn"/>
    <property type="match status" value="1"/>
</dbReference>
<dbReference type="Proteomes" id="UP001172673">
    <property type="component" value="Unassembled WGS sequence"/>
</dbReference>
<keyword evidence="4" id="KW-1208">Phospholipid metabolism</keyword>
<evidence type="ECO:0000259" key="6">
    <source>
        <dbReference type="SMART" id="SM00563"/>
    </source>
</evidence>
<keyword evidence="5" id="KW-0472">Membrane</keyword>
<protein>
    <recommendedName>
        <fullName evidence="4">1-acyl-sn-glycerol-3-phosphate acyltransferase</fullName>
        <ecNumber evidence="4">2.3.1.51</ecNumber>
    </recommendedName>
</protein>
<dbReference type="PANTHER" id="PTHR10434:SF11">
    <property type="entry name" value="1-ACYL-SN-GLYCEROL-3-PHOSPHATE ACYLTRANSFERASE"/>
    <property type="match status" value="1"/>
</dbReference>
<comment type="similarity">
    <text evidence="1 4">Belongs to the 1-acyl-sn-glycerol-3-phosphate acyltransferase family.</text>
</comment>
<accession>A0AA38X5R2</accession>
<dbReference type="SUPFAM" id="SSF69593">
    <property type="entry name" value="Glycerol-3-phosphate (1)-acyltransferase"/>
    <property type="match status" value="1"/>
</dbReference>
<evidence type="ECO:0000256" key="5">
    <source>
        <dbReference type="SAM" id="Phobius"/>
    </source>
</evidence>
<dbReference type="GO" id="GO:0016020">
    <property type="term" value="C:membrane"/>
    <property type="evidence" value="ECO:0007669"/>
    <property type="project" value="InterPro"/>
</dbReference>
<dbReference type="EMBL" id="JAPDRK010000012">
    <property type="protein sequence ID" value="KAJ9607294.1"/>
    <property type="molecule type" value="Genomic_DNA"/>
</dbReference>